<proteinExistence type="predicted"/>
<protein>
    <recommendedName>
        <fullName evidence="3">EGF-like domain-containing protein</fullName>
    </recommendedName>
</protein>
<accession>A0A8R1Z5K2</accession>
<organism evidence="1 2">
    <name type="scientific">Pristionchus pacificus</name>
    <name type="common">Parasitic nematode worm</name>
    <dbReference type="NCBI Taxonomy" id="54126"/>
    <lineage>
        <taxon>Eukaryota</taxon>
        <taxon>Metazoa</taxon>
        <taxon>Ecdysozoa</taxon>
        <taxon>Nematoda</taxon>
        <taxon>Chromadorea</taxon>
        <taxon>Rhabditida</taxon>
        <taxon>Rhabditina</taxon>
        <taxon>Diplogasteromorpha</taxon>
        <taxon>Diplogasteroidea</taxon>
        <taxon>Neodiplogasteridae</taxon>
        <taxon>Pristionchus</taxon>
    </lineage>
</organism>
<evidence type="ECO:0000313" key="2">
    <source>
        <dbReference type="Proteomes" id="UP000005239"/>
    </source>
</evidence>
<reference evidence="1" key="2">
    <citation type="submission" date="2022-06" db="UniProtKB">
        <authorList>
            <consortium name="EnsemblMetazoa"/>
        </authorList>
    </citation>
    <scope>IDENTIFICATION</scope>
    <source>
        <strain evidence="1">PS312</strain>
    </source>
</reference>
<dbReference type="OrthoDB" id="5985519at2759"/>
<evidence type="ECO:0008006" key="3">
    <source>
        <dbReference type="Google" id="ProtNLM"/>
    </source>
</evidence>
<evidence type="ECO:0000313" key="1">
    <source>
        <dbReference type="EnsemblMetazoa" id="PPA46715.1"/>
    </source>
</evidence>
<gene>
    <name evidence="1" type="primary">WBGene00304494</name>
</gene>
<dbReference type="AlphaFoldDB" id="A0A8R1Z5K2"/>
<reference evidence="2" key="1">
    <citation type="journal article" date="2008" name="Nat. Genet.">
        <title>The Pristionchus pacificus genome provides a unique perspective on nematode lifestyle and parasitism.</title>
        <authorList>
            <person name="Dieterich C."/>
            <person name="Clifton S.W."/>
            <person name="Schuster L.N."/>
            <person name="Chinwalla A."/>
            <person name="Delehaunty K."/>
            <person name="Dinkelacker I."/>
            <person name="Fulton L."/>
            <person name="Fulton R."/>
            <person name="Godfrey J."/>
            <person name="Minx P."/>
            <person name="Mitreva M."/>
            <person name="Roeseler W."/>
            <person name="Tian H."/>
            <person name="Witte H."/>
            <person name="Yang S.P."/>
            <person name="Wilson R.K."/>
            <person name="Sommer R.J."/>
        </authorList>
    </citation>
    <scope>NUCLEOTIDE SEQUENCE [LARGE SCALE GENOMIC DNA]</scope>
    <source>
        <strain evidence="2">PS312</strain>
    </source>
</reference>
<name>A0A8R1Z5K2_PRIPA</name>
<sequence>MCWGTLNRLSLFEDIPCTDMFYTKNAEEVGKYRWDGPLNSFDAIGGPLHGITTKPFDNPFHCAELSFCPTPCTISRRRGCVFERHLNIDLLGMMENRWNLTYPCDNNQIYRPDIDICVHKDDCMVKKCPANSICEEGFPTSECICALGYAPDSNGACAAIDLSSIHIPWTSPYAPDSGSITGWHLQSQMRMQDNWENDQHLRQHY</sequence>
<dbReference type="EnsemblMetazoa" id="PPA46715.1">
    <property type="protein sequence ID" value="PPA46715.1"/>
    <property type="gene ID" value="WBGene00304494"/>
</dbReference>
<dbReference type="Proteomes" id="UP000005239">
    <property type="component" value="Unassembled WGS sequence"/>
</dbReference>
<keyword evidence="2" id="KW-1185">Reference proteome</keyword>
<dbReference type="SUPFAM" id="SSF57196">
    <property type="entry name" value="EGF/Laminin"/>
    <property type="match status" value="1"/>
</dbReference>